<evidence type="ECO:0000313" key="3">
    <source>
        <dbReference type="Proteomes" id="UP000013776"/>
    </source>
</evidence>
<comment type="caution">
    <text evidence="2">The sequence shown here is derived from an EMBL/GenBank/DDBJ whole genome shotgun (WGS) entry which is preliminary data.</text>
</comment>
<evidence type="ECO:0000313" key="2">
    <source>
        <dbReference type="EMBL" id="CCG82153.1"/>
    </source>
</evidence>
<feature type="chain" id="PRO_5004373220" evidence="1">
    <location>
        <begin position="39"/>
        <end position="343"/>
    </location>
</feature>
<dbReference type="eggNOG" id="ENOG502S214">
    <property type="taxonomic scope" value="Eukaryota"/>
</dbReference>
<organism evidence="2 3">
    <name type="scientific">Taphrina deformans (strain PYCC 5710 / ATCC 11124 / CBS 356.35 / IMI 108563 / JCM 9778 / NBRC 8474)</name>
    <name type="common">Peach leaf curl fungus</name>
    <name type="synonym">Lalaria deformans</name>
    <dbReference type="NCBI Taxonomy" id="1097556"/>
    <lineage>
        <taxon>Eukaryota</taxon>
        <taxon>Fungi</taxon>
        <taxon>Dikarya</taxon>
        <taxon>Ascomycota</taxon>
        <taxon>Taphrinomycotina</taxon>
        <taxon>Taphrinomycetes</taxon>
        <taxon>Taphrinales</taxon>
        <taxon>Taphrinaceae</taxon>
        <taxon>Taphrina</taxon>
    </lineage>
</organism>
<proteinExistence type="predicted"/>
<evidence type="ECO:0000256" key="1">
    <source>
        <dbReference type="SAM" id="SignalP"/>
    </source>
</evidence>
<reference evidence="2 3" key="1">
    <citation type="journal article" date="2013" name="MBio">
        <title>Genome sequencing of the plant pathogen Taphrina deformans, the causal agent of peach leaf curl.</title>
        <authorList>
            <person name="Cisse O.H."/>
            <person name="Almeida J.M.G.C.F."/>
            <person name="Fonseca A."/>
            <person name="Kumar A.A."/>
            <person name="Salojaervi J."/>
            <person name="Overmyer K."/>
            <person name="Hauser P.M."/>
            <person name="Pagni M."/>
        </authorList>
    </citation>
    <scope>NUCLEOTIDE SEQUENCE [LARGE SCALE GENOMIC DNA]</scope>
    <source>
        <strain evidence="3">PYCC 5710 / ATCC 11124 / CBS 356.35 / IMI 108563 / JCM 9778 / NBRC 8474</strain>
    </source>
</reference>
<keyword evidence="1" id="KW-0732">Signal</keyword>
<gene>
    <name evidence="2" type="ORF">TAPDE_002098</name>
</gene>
<name>R4X926_TAPDE</name>
<sequence length="343" mass="38555">MAFSTFLASTSRSRPIMAALTIMILIALFLAGPSPAIAKDNVSKLLRTTSIPSIRSSNSSTVSANPASAVEPRTRDVLLYAYYETEDAKHNLQFFLNHGLHHKIDFVFIINGDHLTVDIPVADNIRVIRRDNTCYDLGTFGEIIKSEGGALRKKYERFILMNSSIRGPFLPGWARNLKTCWSDIFYSALSETTKLTGITANCDADYRQHLQSMILALDRVGLDLIMPSLQCAGSMGQAIMEGETTLTMNVREAGFDAEPLYSLRHNREYANTEEFWEHCDNNDIFFPYRNGGMDAHPFDTIFVKTLRKDSNGVVPGYTESGQFVLDRLTQWADDSKYSSYDYC</sequence>
<dbReference type="VEuPathDB" id="FungiDB:TAPDE_002098"/>
<dbReference type="EMBL" id="CAHR02000071">
    <property type="protein sequence ID" value="CCG82153.1"/>
    <property type="molecule type" value="Genomic_DNA"/>
</dbReference>
<keyword evidence="3" id="KW-1185">Reference proteome</keyword>
<protein>
    <submittedName>
        <fullName evidence="2">Uncharacterized protein</fullName>
    </submittedName>
</protein>
<dbReference type="AlphaFoldDB" id="R4X926"/>
<dbReference type="OrthoDB" id="526941at2759"/>
<feature type="signal peptide" evidence="1">
    <location>
        <begin position="1"/>
        <end position="38"/>
    </location>
</feature>
<accession>R4X926</accession>
<dbReference type="STRING" id="1097556.R4X926"/>
<dbReference type="Proteomes" id="UP000013776">
    <property type="component" value="Unassembled WGS sequence"/>
</dbReference>